<keyword evidence="8" id="KW-0675">Receptor</keyword>
<feature type="domain" description="TonB-dependent receptor-like beta-barrel" evidence="12">
    <location>
        <begin position="530"/>
        <end position="1072"/>
    </location>
</feature>
<dbReference type="PANTHER" id="PTHR30069">
    <property type="entry name" value="TONB-DEPENDENT OUTER MEMBRANE RECEPTOR"/>
    <property type="match status" value="1"/>
</dbReference>
<evidence type="ECO:0000259" key="13">
    <source>
        <dbReference type="Pfam" id="PF07715"/>
    </source>
</evidence>
<dbReference type="Pfam" id="PF00593">
    <property type="entry name" value="TonB_dep_Rec_b-barrel"/>
    <property type="match status" value="1"/>
</dbReference>
<gene>
    <name evidence="14" type="ORF">ABR189_20350</name>
</gene>
<dbReference type="SUPFAM" id="SSF49464">
    <property type="entry name" value="Carboxypeptidase regulatory domain-like"/>
    <property type="match status" value="1"/>
</dbReference>
<comment type="caution">
    <text evidence="14">The sequence shown here is derived from an EMBL/GenBank/DDBJ whole genome shotgun (WGS) entry which is preliminary data.</text>
</comment>
<evidence type="ECO:0000256" key="8">
    <source>
        <dbReference type="ARBA" id="ARBA00023170"/>
    </source>
</evidence>
<dbReference type="Gene3D" id="2.40.170.20">
    <property type="entry name" value="TonB-dependent receptor, beta-barrel domain"/>
    <property type="match status" value="1"/>
</dbReference>
<dbReference type="InterPro" id="IPR012910">
    <property type="entry name" value="Plug_dom"/>
</dbReference>
<accession>A0ABV2T9P5</accession>
<dbReference type="Pfam" id="PF07715">
    <property type="entry name" value="Plug"/>
    <property type="match status" value="1"/>
</dbReference>
<keyword evidence="15" id="KW-1185">Reference proteome</keyword>
<dbReference type="InterPro" id="IPR023997">
    <property type="entry name" value="TonB-dep_OMP_SusC/RagA_CS"/>
</dbReference>
<sequence length="1114" mass="120766">MNITPLPFYQKIKRWSLVMLLIALLIPTLKAHATQVLRIGFNDAKVMQTFERIESVTSFKFIYNREDIDASKRVTIQEKEWELTDLLNEVSEQTALNFRIIDGIIAIAPKNKKGIKLAPFHAPIEVKGRITDAQGQALPGATVKIKGSTIGVTANANGNFTINAAPGDVLVISYTGYLSKEVVIGGKIQFVIVLDEDTKALNEVVVTALGIRKERKALGYSVSEVKGSELTQAREGNVANALVGKVAGVNVNAVAGGPGASTNVLIRGVSSLNGSNQPLYVVNGVPMSNQSTAITSMWSNATDLGDGIGNLNPDDIESISVLKGAAASALYGSRAKAGVILITTKSGSGKGTIEFNSNYVVEQVMNVTDWQYEYGNGANGNKPTSGSNAFNVGNNSWGAKIDGSKVVQFDGVERPYVAQKNNLKNFYRNGGSFTNTISFSKGLDNGGFRFSASDLKNDAVIPNAGLKRKTFNVSANYNITKRLQVDARVNYIVEDTKNRPILNDGPGNSSFQVMFLPTTLDVNTLKPGYQPNGNELSFTNNSYATNPWFAAEKFVNNTNRNRFIGSASLRYTFDNGFFMQARAGRDQYNNRNTFIVPSGTAYLPNGSVTEGNINFSETNVDGLIGMTVKVKNDLTITPTLGANLQKVSLENTALGGANMNIPFTYDISNAKNQSSAYSITRQEVQSVYGTLELAYKGFLYLNASGRNDWFSTMAPSNKLDVFYPSVSTSLVFSELVNAPWLSFGKLRAGYAVVGAATQPYQTLLNYGIGLQNEANAFVNTINGKALGRIINNSIPSGTLLPSKASELEIGTEVRFLGNRLGLDLTWYDKKSKDEIVQSTASVTSGYAFVVLNIGELRNTGFEALITGIPYESKNFRWTTSLNGSINNNKVIALAAGQTDLAVAGSRTDNANLSNIVGLPVNQIRAYDYKYDASGKLEVNSNGAPVKGELKSFGSGYHKWTGGWNNEFSYKRFNLSVLIDGKFGGKIFSGTDFYGYQFGLHKATLEGREKTYGTSNATAQTYYRDLSNNVSALFVHDASFVKLRQITLGYSFPAKMFNNVIQGLTLSAVGRNLFLLMRKTDNIDPEAAYSNVAQGLELGGVPPVRSFGFNLNVKF</sequence>
<evidence type="ECO:0000256" key="3">
    <source>
        <dbReference type="ARBA" id="ARBA00022452"/>
    </source>
</evidence>
<comment type="similarity">
    <text evidence="10 11">Belongs to the TonB-dependent receptor family.</text>
</comment>
<keyword evidence="9 10" id="KW-0998">Cell outer membrane</keyword>
<dbReference type="PROSITE" id="PS52016">
    <property type="entry name" value="TONB_DEPENDENT_REC_3"/>
    <property type="match status" value="1"/>
</dbReference>
<evidence type="ECO:0000256" key="10">
    <source>
        <dbReference type="PROSITE-ProRule" id="PRU01360"/>
    </source>
</evidence>
<evidence type="ECO:0000256" key="6">
    <source>
        <dbReference type="ARBA" id="ARBA00023077"/>
    </source>
</evidence>
<dbReference type="InterPro" id="IPR023996">
    <property type="entry name" value="TonB-dep_OMP_SusC/RagA"/>
</dbReference>
<name>A0ABV2T9P5_9BACT</name>
<dbReference type="Gene3D" id="2.170.130.10">
    <property type="entry name" value="TonB-dependent receptor, plug domain"/>
    <property type="match status" value="1"/>
</dbReference>
<evidence type="ECO:0000256" key="1">
    <source>
        <dbReference type="ARBA" id="ARBA00004571"/>
    </source>
</evidence>
<evidence type="ECO:0000256" key="4">
    <source>
        <dbReference type="ARBA" id="ARBA00022692"/>
    </source>
</evidence>
<proteinExistence type="inferred from homology"/>
<dbReference type="SUPFAM" id="SSF56935">
    <property type="entry name" value="Porins"/>
    <property type="match status" value="1"/>
</dbReference>
<dbReference type="PANTHER" id="PTHR30069:SF29">
    <property type="entry name" value="HEMOGLOBIN AND HEMOGLOBIN-HAPTOGLOBIN-BINDING PROTEIN 1-RELATED"/>
    <property type="match status" value="1"/>
</dbReference>
<evidence type="ECO:0000256" key="9">
    <source>
        <dbReference type="ARBA" id="ARBA00023237"/>
    </source>
</evidence>
<organism evidence="14 15">
    <name type="scientific">Chitinophaga defluvii</name>
    <dbReference type="NCBI Taxonomy" id="3163343"/>
    <lineage>
        <taxon>Bacteria</taxon>
        <taxon>Pseudomonadati</taxon>
        <taxon>Bacteroidota</taxon>
        <taxon>Chitinophagia</taxon>
        <taxon>Chitinophagales</taxon>
        <taxon>Chitinophagaceae</taxon>
        <taxon>Chitinophaga</taxon>
    </lineage>
</organism>
<evidence type="ECO:0000256" key="7">
    <source>
        <dbReference type="ARBA" id="ARBA00023136"/>
    </source>
</evidence>
<dbReference type="EMBL" id="JBEXAC010000002">
    <property type="protein sequence ID" value="MET6999752.1"/>
    <property type="molecule type" value="Genomic_DNA"/>
</dbReference>
<keyword evidence="5" id="KW-0732">Signal</keyword>
<dbReference type="InterPro" id="IPR000531">
    <property type="entry name" value="Beta-barrel_TonB"/>
</dbReference>
<keyword evidence="6 11" id="KW-0798">TonB box</keyword>
<dbReference type="NCBIfam" id="TIGR04057">
    <property type="entry name" value="SusC_RagA_signa"/>
    <property type="match status" value="1"/>
</dbReference>
<dbReference type="RefSeq" id="WP_354662314.1">
    <property type="nucleotide sequence ID" value="NZ_JBEXAC010000002.1"/>
</dbReference>
<feature type="domain" description="TonB-dependent receptor plug" evidence="13">
    <location>
        <begin position="218"/>
        <end position="339"/>
    </location>
</feature>
<evidence type="ECO:0000313" key="15">
    <source>
        <dbReference type="Proteomes" id="UP001549749"/>
    </source>
</evidence>
<evidence type="ECO:0000256" key="11">
    <source>
        <dbReference type="RuleBase" id="RU003357"/>
    </source>
</evidence>
<dbReference type="Proteomes" id="UP001549749">
    <property type="component" value="Unassembled WGS sequence"/>
</dbReference>
<dbReference type="Gene3D" id="2.60.40.1120">
    <property type="entry name" value="Carboxypeptidase-like, regulatory domain"/>
    <property type="match status" value="1"/>
</dbReference>
<keyword evidence="7 10" id="KW-0472">Membrane</keyword>
<dbReference type="InterPro" id="IPR037066">
    <property type="entry name" value="Plug_dom_sf"/>
</dbReference>
<dbReference type="NCBIfam" id="TIGR04056">
    <property type="entry name" value="OMP_RagA_SusC"/>
    <property type="match status" value="1"/>
</dbReference>
<reference evidence="14 15" key="1">
    <citation type="submission" date="2024-06" db="EMBL/GenBank/DDBJ databases">
        <title>Chitinophaga defluvii sp. nov., isolated from municipal sewage.</title>
        <authorList>
            <person name="Zhang L."/>
        </authorList>
    </citation>
    <scope>NUCLEOTIDE SEQUENCE [LARGE SCALE GENOMIC DNA]</scope>
    <source>
        <strain evidence="14 15">H8</strain>
    </source>
</reference>
<evidence type="ECO:0000313" key="14">
    <source>
        <dbReference type="EMBL" id="MET6999752.1"/>
    </source>
</evidence>
<comment type="subcellular location">
    <subcellularLocation>
        <location evidence="1 10">Cell outer membrane</location>
        <topology evidence="1 10">Multi-pass membrane protein</topology>
    </subcellularLocation>
</comment>
<dbReference type="Pfam" id="PF13715">
    <property type="entry name" value="CarbopepD_reg_2"/>
    <property type="match status" value="1"/>
</dbReference>
<dbReference type="InterPro" id="IPR008969">
    <property type="entry name" value="CarboxyPept-like_regulatory"/>
</dbReference>
<evidence type="ECO:0000256" key="2">
    <source>
        <dbReference type="ARBA" id="ARBA00022448"/>
    </source>
</evidence>
<protein>
    <submittedName>
        <fullName evidence="14">SusC/RagA family TonB-linked outer membrane protein</fullName>
    </submittedName>
</protein>
<evidence type="ECO:0000256" key="5">
    <source>
        <dbReference type="ARBA" id="ARBA00022729"/>
    </source>
</evidence>
<dbReference type="InterPro" id="IPR036942">
    <property type="entry name" value="Beta-barrel_TonB_sf"/>
</dbReference>
<keyword evidence="4 10" id="KW-0812">Transmembrane</keyword>
<keyword evidence="3 10" id="KW-1134">Transmembrane beta strand</keyword>
<dbReference type="InterPro" id="IPR039426">
    <property type="entry name" value="TonB-dep_rcpt-like"/>
</dbReference>
<evidence type="ECO:0000259" key="12">
    <source>
        <dbReference type="Pfam" id="PF00593"/>
    </source>
</evidence>
<keyword evidence="2 10" id="KW-0813">Transport</keyword>